<dbReference type="Pfam" id="PF13692">
    <property type="entry name" value="Glyco_trans_1_4"/>
    <property type="match status" value="1"/>
</dbReference>
<dbReference type="PANTHER" id="PTHR45947">
    <property type="entry name" value="SULFOQUINOVOSYL TRANSFERASE SQD2"/>
    <property type="match status" value="1"/>
</dbReference>
<protein>
    <submittedName>
        <fullName evidence="2">Glycoside hydrolase</fullName>
    </submittedName>
</protein>
<gene>
    <name evidence="2" type="ORF">DPPLL_36930</name>
</gene>
<dbReference type="InterPro" id="IPR028098">
    <property type="entry name" value="Glyco_trans_4-like_N"/>
</dbReference>
<dbReference type="SUPFAM" id="SSF53756">
    <property type="entry name" value="UDP-Glycosyltransferase/glycogen phosphorylase"/>
    <property type="match status" value="1"/>
</dbReference>
<evidence type="ECO:0000313" key="2">
    <source>
        <dbReference type="EMBL" id="BDD89328.1"/>
    </source>
</evidence>
<name>A0ABN6M8X6_9BACT</name>
<dbReference type="InterPro" id="IPR050194">
    <property type="entry name" value="Glycosyltransferase_grp1"/>
</dbReference>
<dbReference type="Gene3D" id="3.40.50.2000">
    <property type="entry name" value="Glycogen Phosphorylase B"/>
    <property type="match status" value="2"/>
</dbReference>
<organism evidence="2 3">
    <name type="scientific">Desulfofustis limnaeus</name>
    <dbReference type="NCBI Taxonomy" id="2740163"/>
    <lineage>
        <taxon>Bacteria</taxon>
        <taxon>Pseudomonadati</taxon>
        <taxon>Thermodesulfobacteriota</taxon>
        <taxon>Desulfobulbia</taxon>
        <taxon>Desulfobulbales</taxon>
        <taxon>Desulfocapsaceae</taxon>
        <taxon>Desulfofustis</taxon>
    </lineage>
</organism>
<feature type="domain" description="Glycosyltransferase subfamily 4-like N-terminal" evidence="1">
    <location>
        <begin position="32"/>
        <end position="202"/>
    </location>
</feature>
<dbReference type="Proteomes" id="UP000830055">
    <property type="component" value="Chromosome"/>
</dbReference>
<accession>A0ABN6M8X6</accession>
<reference evidence="2 3" key="1">
    <citation type="submission" date="2022-01" db="EMBL/GenBank/DDBJ databases">
        <title>Desulfofustis limnae sp. nov., a novel mesophilic sulfate-reducing bacterium isolated from marsh soil.</title>
        <authorList>
            <person name="Watanabe M."/>
            <person name="Takahashi A."/>
            <person name="Kojima H."/>
            <person name="Fukui M."/>
        </authorList>
    </citation>
    <scope>NUCLEOTIDE SEQUENCE [LARGE SCALE GENOMIC DNA]</scope>
    <source>
        <strain evidence="2 3">PPLL</strain>
    </source>
</reference>
<sequence>MTNRPGKTALAGGAIDGPVVHIAPTPFFSNRGCHIRILNEYEALRQAGQRVIICAYGLGSEVAGVEVRRIGKIPGYTKTSAGFSPFKPFADVLLFFLVLKVVFQERAAIIHGHLHEGGLIGWWVKLVLFWRRISLVMDVQGSLSGELKAYGTFRRVPWVLPLFYALERLVLWLPDLIVCSSHASLDFLTRQCRISRKKLEVVGDVVPSSFFEQRDRLEQRRRLGVPSEGMVVLYSGSLLPGKGVDLLLAAVDLLLQRRQDVTVVLVGYPKQWIEKQTVQWPAYRSRLLLPGEVAYGELAGWLATADLAVDPKRGASGEASGKILHYMASGLPVVCFASENNRLFLGSEAFFVDHETAESLAAALDLALTDIQTRNKYGASGRDRAAASFTLAARGRQLADIYQRIQRVTKTIRT</sequence>
<dbReference type="Pfam" id="PF13579">
    <property type="entry name" value="Glyco_trans_4_4"/>
    <property type="match status" value="1"/>
</dbReference>
<dbReference type="EMBL" id="AP025516">
    <property type="protein sequence ID" value="BDD89328.1"/>
    <property type="molecule type" value="Genomic_DNA"/>
</dbReference>
<evidence type="ECO:0000313" key="3">
    <source>
        <dbReference type="Proteomes" id="UP000830055"/>
    </source>
</evidence>
<keyword evidence="3" id="KW-1185">Reference proteome</keyword>
<keyword evidence="2" id="KW-0378">Hydrolase</keyword>
<dbReference type="GO" id="GO:0016787">
    <property type="term" value="F:hydrolase activity"/>
    <property type="evidence" value="ECO:0007669"/>
    <property type="project" value="UniProtKB-KW"/>
</dbReference>
<dbReference type="CDD" id="cd03801">
    <property type="entry name" value="GT4_PimA-like"/>
    <property type="match status" value="1"/>
</dbReference>
<dbReference type="PANTHER" id="PTHR45947:SF3">
    <property type="entry name" value="SULFOQUINOVOSYL TRANSFERASE SQD2"/>
    <property type="match status" value="1"/>
</dbReference>
<dbReference type="RefSeq" id="WP_284152636.1">
    <property type="nucleotide sequence ID" value="NZ_AP025516.1"/>
</dbReference>
<proteinExistence type="predicted"/>
<evidence type="ECO:0000259" key="1">
    <source>
        <dbReference type="Pfam" id="PF13579"/>
    </source>
</evidence>